<evidence type="ECO:0000256" key="2">
    <source>
        <dbReference type="ARBA" id="ARBA00001913"/>
    </source>
</evidence>
<dbReference type="PRINTS" id="PR00132">
    <property type="entry name" value="GLHYDRLASE2"/>
</dbReference>
<dbReference type="InterPro" id="IPR006102">
    <property type="entry name" value="Ig-like_GH2"/>
</dbReference>
<proteinExistence type="inferred from homology"/>
<comment type="similarity">
    <text evidence="3 10">Belongs to the glycosyl hydrolase 2 family.</text>
</comment>
<dbReference type="GO" id="GO:0009341">
    <property type="term" value="C:beta-galactosidase complex"/>
    <property type="evidence" value="ECO:0007669"/>
    <property type="project" value="InterPro"/>
</dbReference>
<dbReference type="AlphaFoldDB" id="A0A7J5LPY2"/>
<evidence type="ECO:0000256" key="3">
    <source>
        <dbReference type="ARBA" id="ARBA00007401"/>
    </source>
</evidence>
<keyword evidence="8 10" id="KW-0326">Glycosidase</keyword>
<dbReference type="SMART" id="SM01038">
    <property type="entry name" value="Bgal_small_N"/>
    <property type="match status" value="1"/>
</dbReference>
<comment type="subunit">
    <text evidence="4">Monomer.</text>
</comment>
<dbReference type="Pfam" id="PF02929">
    <property type="entry name" value="Bgal_small_N"/>
    <property type="match status" value="1"/>
</dbReference>
<comment type="catalytic activity">
    <reaction evidence="1 10">
        <text>Hydrolysis of terminal non-reducing beta-D-galactose residues in beta-D-galactosides.</text>
        <dbReference type="EC" id="3.2.1.23"/>
    </reaction>
</comment>
<comment type="cofactor">
    <cofactor evidence="2">
        <name>Ca(2+)</name>
        <dbReference type="ChEBI" id="CHEBI:29108"/>
    </cofactor>
</comment>
<dbReference type="InterPro" id="IPR011013">
    <property type="entry name" value="Gal_mutarotase_sf_dom"/>
</dbReference>
<feature type="domain" description="Beta galactosidase small chain/" evidence="12">
    <location>
        <begin position="747"/>
        <end position="1022"/>
    </location>
</feature>
<dbReference type="InterPro" id="IPR004199">
    <property type="entry name" value="B-gal_small/dom_5"/>
</dbReference>
<name>A0A7J5LPY2_BACSE</name>
<accession>A0A7J5LPY2</accession>
<dbReference type="InterPro" id="IPR050347">
    <property type="entry name" value="Bact_Beta-galactosidase"/>
</dbReference>
<dbReference type="InterPro" id="IPR023230">
    <property type="entry name" value="Glyco_hydro_2_CS"/>
</dbReference>
<feature type="chain" id="PRO_5029851019" description="Beta-galactosidase" evidence="11">
    <location>
        <begin position="20"/>
        <end position="1031"/>
    </location>
</feature>
<sequence>MKKRIVTGLFTALAVMANAQSFTEWQNPEVNAVNRAPMHTNYFAYESEGVAQTGVKEHSSRFMTLNGTWKFFWVKDADARPVDFWKPGFNDKGWCDMPVPGVWELNGFGDPIYVNVGYAWRNQFKNNPPQVPVVDNHVGSYRREIVVPATWKGKDIIAHFGSVTSNMYLWVNGKYVGYSEDSKLEAEFDLTSYLKPGQKNLIAFQVFRWCDGTYLEDQDFFHYSGVGRDCYLYARDKKRIEDIRVTPDLDADYKNGSLRVEVSLKGNGNTALELLDAEGKQVATATVRGNGVAVMNLDNPHKWTAETPYLYTLRAVLQGSGEVIPIKVGFRKVELKNAQVLVNGKPVLFKGANRHEMDPDYGYVVSRERMIQDIQLMKQFNLNAVRTCHYPDNNLWYDLCDQYGIYVVAEANIESHGMGYGESTLAKRADYKKAHMERNQRNVQRSFNHPSIIFWSLGNEAGYGPNFEAAYDWVKAEDPSRAVQYEQAGKTGKTDIFCPMYYGYNDCLKYCEDDSMNRPLIQCEYAHAMGNSEGGFKEYWDMIRKYPKYQGGFIWDFVDQSVRWTGKNGKMIYAYGGDFNRFDASDVNFCNNGLVSPDRVPNPHMYEVGRIYQNIWTTPADLQRGEINVFNENFFRDLSGCYLEWEMLKDGKVMRSGRVDDLNVAPQQTAKVKLDLGTVCQCAEWLLNVSYKLKEREGLLPAGHIVAKDQLTLNAYQAPAMDLKNTELSNVEVAAPVIQENDCNYLIVSGEAFRMEFNKHTGYLTKYEVNGLDMIKEGEALTPNFWRAPTDNDFGANLQRKYAVWKNPEIKLTSFSQHTENGQVIVEAAYKLPEASAELSLTYVINDSGAVKITQKMVADKNAKVANLFRFGMQMPMPRSFETVEYYGRGPVENYADRNHCTDLGIYRQSVSEQFYPYIRPQENGTKTDIRWWKMLDAAGNGIEAVAAAPFSASALHYTIESLDEGWSKCQGHSQEVEEADLTNFCIDKVQAGLGCEDSWGRIARPEYQVPYTDYEFTFILTPVRHNIGIQ</sequence>
<dbReference type="PANTHER" id="PTHR46323">
    <property type="entry name" value="BETA-GALACTOSIDASE"/>
    <property type="match status" value="1"/>
</dbReference>
<dbReference type="Gene3D" id="2.60.40.10">
    <property type="entry name" value="Immunoglobulins"/>
    <property type="match status" value="2"/>
</dbReference>
<dbReference type="InterPro" id="IPR017853">
    <property type="entry name" value="GH"/>
</dbReference>
<dbReference type="InterPro" id="IPR006103">
    <property type="entry name" value="Glyco_hydro_2_cat"/>
</dbReference>
<dbReference type="Pfam" id="PF02836">
    <property type="entry name" value="Glyco_hydro_2_C"/>
    <property type="match status" value="1"/>
</dbReference>
<dbReference type="GO" id="GO:0030246">
    <property type="term" value="F:carbohydrate binding"/>
    <property type="evidence" value="ECO:0007669"/>
    <property type="project" value="InterPro"/>
</dbReference>
<keyword evidence="7" id="KW-0106">Calcium</keyword>
<gene>
    <name evidence="13" type="ORF">F9950_05210</name>
</gene>
<evidence type="ECO:0000256" key="8">
    <source>
        <dbReference type="ARBA" id="ARBA00023295"/>
    </source>
</evidence>
<dbReference type="Proteomes" id="UP000431177">
    <property type="component" value="Unassembled WGS sequence"/>
</dbReference>
<dbReference type="InterPro" id="IPR006101">
    <property type="entry name" value="Glyco_hydro_2"/>
</dbReference>
<dbReference type="SUPFAM" id="SSF49303">
    <property type="entry name" value="beta-Galactosidase/glucuronidase domain"/>
    <property type="match status" value="2"/>
</dbReference>
<evidence type="ECO:0000313" key="13">
    <source>
        <dbReference type="EMBL" id="KAB5329398.1"/>
    </source>
</evidence>
<protein>
    <recommendedName>
        <fullName evidence="5 10">Beta-galactosidase</fullName>
        <ecNumber evidence="5 10">3.2.1.23</ecNumber>
    </recommendedName>
    <alternativeName>
        <fullName evidence="9 10">Lactase</fullName>
    </alternativeName>
</protein>
<dbReference type="SUPFAM" id="SSF49785">
    <property type="entry name" value="Galactose-binding domain-like"/>
    <property type="match status" value="1"/>
</dbReference>
<dbReference type="SUPFAM" id="SSF74650">
    <property type="entry name" value="Galactose mutarotase-like"/>
    <property type="match status" value="1"/>
</dbReference>
<dbReference type="Gene3D" id="2.60.120.260">
    <property type="entry name" value="Galactose-binding domain-like"/>
    <property type="match status" value="1"/>
</dbReference>
<dbReference type="Gene3D" id="3.20.20.80">
    <property type="entry name" value="Glycosidases"/>
    <property type="match status" value="1"/>
</dbReference>
<dbReference type="PROSITE" id="PS00719">
    <property type="entry name" value="GLYCOSYL_HYDROL_F2_1"/>
    <property type="match status" value="1"/>
</dbReference>
<feature type="signal peptide" evidence="11">
    <location>
        <begin position="1"/>
        <end position="19"/>
    </location>
</feature>
<organism evidence="13 14">
    <name type="scientific">Bacteroides stercoris</name>
    <dbReference type="NCBI Taxonomy" id="46506"/>
    <lineage>
        <taxon>Bacteria</taxon>
        <taxon>Pseudomonadati</taxon>
        <taxon>Bacteroidota</taxon>
        <taxon>Bacteroidia</taxon>
        <taxon>Bacteroidales</taxon>
        <taxon>Bacteroidaceae</taxon>
        <taxon>Bacteroides</taxon>
    </lineage>
</organism>
<dbReference type="InterPro" id="IPR014718">
    <property type="entry name" value="GH-type_carb-bd"/>
</dbReference>
<evidence type="ECO:0000256" key="5">
    <source>
        <dbReference type="ARBA" id="ARBA00012756"/>
    </source>
</evidence>
<dbReference type="EMBL" id="WCLA01000007">
    <property type="protein sequence ID" value="KAB5329398.1"/>
    <property type="molecule type" value="Genomic_DNA"/>
</dbReference>
<dbReference type="InterPro" id="IPR032312">
    <property type="entry name" value="LacZ_4"/>
</dbReference>
<dbReference type="SUPFAM" id="SSF51445">
    <property type="entry name" value="(Trans)glycosidases"/>
    <property type="match status" value="1"/>
</dbReference>
<evidence type="ECO:0000259" key="12">
    <source>
        <dbReference type="SMART" id="SM01038"/>
    </source>
</evidence>
<dbReference type="PANTHER" id="PTHR46323:SF2">
    <property type="entry name" value="BETA-GALACTOSIDASE"/>
    <property type="match status" value="1"/>
</dbReference>
<dbReference type="Gene3D" id="2.70.98.10">
    <property type="match status" value="1"/>
</dbReference>
<dbReference type="InterPro" id="IPR006104">
    <property type="entry name" value="Glyco_hydro_2_N"/>
</dbReference>
<dbReference type="RefSeq" id="WP_151878063.1">
    <property type="nucleotide sequence ID" value="NZ_WCKZ01000032.1"/>
</dbReference>
<dbReference type="Pfam" id="PF02837">
    <property type="entry name" value="Glyco_hydro_2_N"/>
    <property type="match status" value="1"/>
</dbReference>
<dbReference type="InterPro" id="IPR008979">
    <property type="entry name" value="Galactose-bd-like_sf"/>
</dbReference>
<evidence type="ECO:0000256" key="10">
    <source>
        <dbReference type="RuleBase" id="RU361154"/>
    </source>
</evidence>
<dbReference type="InterPro" id="IPR036156">
    <property type="entry name" value="Beta-gal/glucu_dom_sf"/>
</dbReference>
<comment type="caution">
    <text evidence="13">The sequence shown here is derived from an EMBL/GenBank/DDBJ whole genome shotgun (WGS) entry which is preliminary data.</text>
</comment>
<evidence type="ECO:0000256" key="1">
    <source>
        <dbReference type="ARBA" id="ARBA00001412"/>
    </source>
</evidence>
<dbReference type="Pfam" id="PF16353">
    <property type="entry name" value="LacZ_4"/>
    <property type="match status" value="1"/>
</dbReference>
<keyword evidence="6 10" id="KW-0378">Hydrolase</keyword>
<evidence type="ECO:0000313" key="14">
    <source>
        <dbReference type="Proteomes" id="UP000431177"/>
    </source>
</evidence>
<dbReference type="GO" id="GO:0004565">
    <property type="term" value="F:beta-galactosidase activity"/>
    <property type="evidence" value="ECO:0007669"/>
    <property type="project" value="UniProtKB-EC"/>
</dbReference>
<evidence type="ECO:0000256" key="7">
    <source>
        <dbReference type="ARBA" id="ARBA00022837"/>
    </source>
</evidence>
<dbReference type="InterPro" id="IPR013783">
    <property type="entry name" value="Ig-like_fold"/>
</dbReference>
<keyword evidence="11" id="KW-0732">Signal</keyword>
<dbReference type="GO" id="GO:0005990">
    <property type="term" value="P:lactose catabolic process"/>
    <property type="evidence" value="ECO:0007669"/>
    <property type="project" value="TreeGrafter"/>
</dbReference>
<evidence type="ECO:0000256" key="11">
    <source>
        <dbReference type="SAM" id="SignalP"/>
    </source>
</evidence>
<evidence type="ECO:0000256" key="9">
    <source>
        <dbReference type="ARBA" id="ARBA00032230"/>
    </source>
</evidence>
<dbReference type="EC" id="3.2.1.23" evidence="5 10"/>
<evidence type="ECO:0000256" key="4">
    <source>
        <dbReference type="ARBA" id="ARBA00011245"/>
    </source>
</evidence>
<dbReference type="FunFam" id="3.20.20.80:FF:000121">
    <property type="entry name" value="Beta-galactosidase"/>
    <property type="match status" value="1"/>
</dbReference>
<evidence type="ECO:0000256" key="6">
    <source>
        <dbReference type="ARBA" id="ARBA00022801"/>
    </source>
</evidence>
<reference evidence="13 14" key="1">
    <citation type="journal article" date="2019" name="Nat. Med.">
        <title>A library of human gut bacterial isolates paired with longitudinal multiomics data enables mechanistic microbiome research.</title>
        <authorList>
            <person name="Poyet M."/>
            <person name="Groussin M."/>
            <person name="Gibbons S.M."/>
            <person name="Avila-Pacheco J."/>
            <person name="Jiang X."/>
            <person name="Kearney S.M."/>
            <person name="Perrotta A.R."/>
            <person name="Berdy B."/>
            <person name="Zhao S."/>
            <person name="Lieberman T.D."/>
            <person name="Swanson P.K."/>
            <person name="Smith M."/>
            <person name="Roesemann S."/>
            <person name="Alexander J.E."/>
            <person name="Rich S.A."/>
            <person name="Livny J."/>
            <person name="Vlamakis H."/>
            <person name="Clish C."/>
            <person name="Bullock K."/>
            <person name="Deik A."/>
            <person name="Scott J."/>
            <person name="Pierce K.A."/>
            <person name="Xavier R.J."/>
            <person name="Alm E.J."/>
        </authorList>
    </citation>
    <scope>NUCLEOTIDE SEQUENCE [LARGE SCALE GENOMIC DNA]</scope>
    <source>
        <strain evidence="13 14">BIOML-A2</strain>
    </source>
</reference>
<dbReference type="Pfam" id="PF00703">
    <property type="entry name" value="Glyco_hydro_2"/>
    <property type="match status" value="1"/>
</dbReference>